<evidence type="ECO:0000256" key="4">
    <source>
        <dbReference type="ARBA" id="ARBA00022989"/>
    </source>
</evidence>
<evidence type="ECO:0008006" key="10">
    <source>
        <dbReference type="Google" id="ProtNLM"/>
    </source>
</evidence>
<feature type="transmembrane region" description="Helical" evidence="7">
    <location>
        <begin position="110"/>
        <end position="139"/>
    </location>
</feature>
<keyword evidence="4 7" id="KW-1133">Transmembrane helix</keyword>
<keyword evidence="9" id="KW-1185">Reference proteome</keyword>
<gene>
    <name evidence="8" type="ORF">KDW_56500</name>
</gene>
<name>A0A5J4KP24_9CHLR</name>
<dbReference type="PANTHER" id="PTHR43243:SF4">
    <property type="entry name" value="CATIONIC AMINO ACID TRANSPORTER 4"/>
    <property type="match status" value="1"/>
</dbReference>
<dbReference type="Proteomes" id="UP000326912">
    <property type="component" value="Unassembled WGS sequence"/>
</dbReference>
<evidence type="ECO:0000256" key="6">
    <source>
        <dbReference type="SAM" id="MobiDB-lite"/>
    </source>
</evidence>
<feature type="transmembrane region" description="Helical" evidence="7">
    <location>
        <begin position="159"/>
        <end position="182"/>
    </location>
</feature>
<sequence length="266" mass="27844">MATRTRDSIWRVKPMDLILKKSDDKSEGSLKRTLGPLSITAMGVGAIVGTGIFVLTGVAAAKYAGPGLILSFILAGIASGLAAICYAEFASSVPIAGSAYTYSYATLGEMIAWIIGWDLILEYAVGAAAVSIGWAGYFTDMLKSTFGFTLPHALTASPFSGGILNLPAVVVILVITALLVLGTSESTKFNNIMVAIKLAVIIFFIAVGAFHVNPLTGIHSCHSDQAAFSAEPASSSSPTLVSTRFPPRPRRHAIQEKTCPWASSSA</sequence>
<dbReference type="InterPro" id="IPR002293">
    <property type="entry name" value="AA/rel_permease1"/>
</dbReference>
<evidence type="ECO:0000256" key="7">
    <source>
        <dbReference type="SAM" id="Phobius"/>
    </source>
</evidence>
<dbReference type="GO" id="GO:0016020">
    <property type="term" value="C:membrane"/>
    <property type="evidence" value="ECO:0007669"/>
    <property type="project" value="UniProtKB-SubCell"/>
</dbReference>
<comment type="subcellular location">
    <subcellularLocation>
        <location evidence="1">Membrane</location>
        <topology evidence="1">Multi-pass membrane protein</topology>
    </subcellularLocation>
</comment>
<dbReference type="AlphaFoldDB" id="A0A5J4KP24"/>
<accession>A0A5J4KP24</accession>
<evidence type="ECO:0000256" key="5">
    <source>
        <dbReference type="ARBA" id="ARBA00023136"/>
    </source>
</evidence>
<dbReference type="EMBL" id="BKZW01000004">
    <property type="protein sequence ID" value="GER91488.1"/>
    <property type="molecule type" value="Genomic_DNA"/>
</dbReference>
<feature type="transmembrane region" description="Helical" evidence="7">
    <location>
        <begin position="67"/>
        <end position="89"/>
    </location>
</feature>
<dbReference type="PANTHER" id="PTHR43243">
    <property type="entry name" value="INNER MEMBRANE TRANSPORTER YGJI-RELATED"/>
    <property type="match status" value="1"/>
</dbReference>
<evidence type="ECO:0000313" key="8">
    <source>
        <dbReference type="EMBL" id="GER91488.1"/>
    </source>
</evidence>
<dbReference type="Pfam" id="PF13520">
    <property type="entry name" value="AA_permease_2"/>
    <property type="match status" value="1"/>
</dbReference>
<proteinExistence type="predicted"/>
<keyword evidence="2" id="KW-0813">Transport</keyword>
<protein>
    <recommendedName>
        <fullName evidence="10">Amino acid permease/ SLC12A domain-containing protein</fullName>
    </recommendedName>
</protein>
<evidence type="ECO:0000256" key="2">
    <source>
        <dbReference type="ARBA" id="ARBA00022448"/>
    </source>
</evidence>
<keyword evidence="3 7" id="KW-0812">Transmembrane</keyword>
<reference evidence="8 9" key="1">
    <citation type="submission" date="2019-10" db="EMBL/GenBank/DDBJ databases">
        <title>Dictyobacter vulcani sp. nov., within the class Ktedonobacteria, isolated from soil of volcanic Mt. Zao.</title>
        <authorList>
            <person name="Zheng Y."/>
            <person name="Wang C.M."/>
            <person name="Sakai Y."/>
            <person name="Abe K."/>
            <person name="Yokota A."/>
            <person name="Yabe S."/>
        </authorList>
    </citation>
    <scope>NUCLEOTIDE SEQUENCE [LARGE SCALE GENOMIC DNA]</scope>
    <source>
        <strain evidence="8 9">W12</strain>
    </source>
</reference>
<feature type="transmembrane region" description="Helical" evidence="7">
    <location>
        <begin position="194"/>
        <end position="212"/>
    </location>
</feature>
<evidence type="ECO:0000256" key="1">
    <source>
        <dbReference type="ARBA" id="ARBA00004141"/>
    </source>
</evidence>
<dbReference type="Gene3D" id="1.20.1740.10">
    <property type="entry name" value="Amino acid/polyamine transporter I"/>
    <property type="match status" value="1"/>
</dbReference>
<feature type="region of interest" description="Disordered" evidence="6">
    <location>
        <begin position="229"/>
        <end position="266"/>
    </location>
</feature>
<comment type="caution">
    <text evidence="8">The sequence shown here is derived from an EMBL/GenBank/DDBJ whole genome shotgun (WGS) entry which is preliminary data.</text>
</comment>
<keyword evidence="5 7" id="KW-0472">Membrane</keyword>
<organism evidence="8 9">
    <name type="scientific">Dictyobacter vulcani</name>
    <dbReference type="NCBI Taxonomy" id="2607529"/>
    <lineage>
        <taxon>Bacteria</taxon>
        <taxon>Bacillati</taxon>
        <taxon>Chloroflexota</taxon>
        <taxon>Ktedonobacteria</taxon>
        <taxon>Ktedonobacterales</taxon>
        <taxon>Dictyobacteraceae</taxon>
        <taxon>Dictyobacter</taxon>
    </lineage>
</organism>
<evidence type="ECO:0000313" key="9">
    <source>
        <dbReference type="Proteomes" id="UP000326912"/>
    </source>
</evidence>
<dbReference type="GO" id="GO:0015171">
    <property type="term" value="F:amino acid transmembrane transporter activity"/>
    <property type="evidence" value="ECO:0007669"/>
    <property type="project" value="TreeGrafter"/>
</dbReference>
<feature type="transmembrane region" description="Helical" evidence="7">
    <location>
        <begin position="39"/>
        <end position="61"/>
    </location>
</feature>
<evidence type="ECO:0000256" key="3">
    <source>
        <dbReference type="ARBA" id="ARBA00022692"/>
    </source>
</evidence>
<feature type="compositionally biased region" description="Low complexity" evidence="6">
    <location>
        <begin position="229"/>
        <end position="238"/>
    </location>
</feature>